<dbReference type="InterPro" id="IPR005158">
    <property type="entry name" value="BTAD"/>
</dbReference>
<keyword evidence="5" id="KW-0804">Transcription</keyword>
<evidence type="ECO:0000313" key="10">
    <source>
        <dbReference type="Proteomes" id="UP000617734"/>
    </source>
</evidence>
<evidence type="ECO:0000256" key="4">
    <source>
        <dbReference type="ARBA" id="ARBA00023125"/>
    </source>
</evidence>
<keyword evidence="4 6" id="KW-0238">DNA-binding</keyword>
<dbReference type="Pfam" id="PF03704">
    <property type="entry name" value="BTAD"/>
    <property type="match status" value="1"/>
</dbReference>
<dbReference type="InterPro" id="IPR016032">
    <property type="entry name" value="Sig_transdc_resp-reg_C-effctor"/>
</dbReference>
<dbReference type="SMART" id="SM00862">
    <property type="entry name" value="Trans_reg_C"/>
    <property type="match status" value="1"/>
</dbReference>
<keyword evidence="10" id="KW-1185">Reference proteome</keyword>
<dbReference type="RefSeq" id="WP_190210629.1">
    <property type="nucleotide sequence ID" value="NZ_BNBO01000008.1"/>
</dbReference>
<keyword evidence="7" id="KW-0175">Coiled coil</keyword>
<dbReference type="Gene3D" id="1.10.10.10">
    <property type="entry name" value="Winged helix-like DNA-binding domain superfamily/Winged helix DNA-binding domain"/>
    <property type="match status" value="1"/>
</dbReference>
<dbReference type="EMBL" id="BNBO01000008">
    <property type="protein sequence ID" value="GHH67149.1"/>
    <property type="molecule type" value="Genomic_DNA"/>
</dbReference>
<dbReference type="PANTHER" id="PTHR35807:SF1">
    <property type="entry name" value="TRANSCRIPTIONAL REGULATOR REDD"/>
    <property type="match status" value="1"/>
</dbReference>
<keyword evidence="2" id="KW-0902">Two-component regulatory system</keyword>
<evidence type="ECO:0000256" key="7">
    <source>
        <dbReference type="SAM" id="Coils"/>
    </source>
</evidence>
<evidence type="ECO:0000256" key="2">
    <source>
        <dbReference type="ARBA" id="ARBA00023012"/>
    </source>
</evidence>
<dbReference type="PROSITE" id="PS51755">
    <property type="entry name" value="OMPR_PHOB"/>
    <property type="match status" value="1"/>
</dbReference>
<dbReference type="GO" id="GO:0003677">
    <property type="term" value="F:DNA binding"/>
    <property type="evidence" value="ECO:0007669"/>
    <property type="project" value="UniProtKB-UniRule"/>
</dbReference>
<evidence type="ECO:0000256" key="3">
    <source>
        <dbReference type="ARBA" id="ARBA00023015"/>
    </source>
</evidence>
<comment type="caution">
    <text evidence="9">The sequence shown here is derived from an EMBL/GenBank/DDBJ whole genome shotgun (WGS) entry which is preliminary data.</text>
</comment>
<feature type="coiled-coil region" evidence="7">
    <location>
        <begin position="284"/>
        <end position="311"/>
    </location>
</feature>
<organism evidence="9 10">
    <name type="scientific">Kitasatospora indigofera</name>
    <dbReference type="NCBI Taxonomy" id="67307"/>
    <lineage>
        <taxon>Bacteria</taxon>
        <taxon>Bacillati</taxon>
        <taxon>Actinomycetota</taxon>
        <taxon>Actinomycetes</taxon>
        <taxon>Kitasatosporales</taxon>
        <taxon>Streptomycetaceae</taxon>
        <taxon>Kitasatospora</taxon>
    </lineage>
</organism>
<evidence type="ECO:0000256" key="6">
    <source>
        <dbReference type="PROSITE-ProRule" id="PRU01091"/>
    </source>
</evidence>
<dbReference type="SUPFAM" id="SSF48452">
    <property type="entry name" value="TPR-like"/>
    <property type="match status" value="1"/>
</dbReference>
<dbReference type="SMART" id="SM01043">
    <property type="entry name" value="BTAD"/>
    <property type="match status" value="1"/>
</dbReference>
<dbReference type="GO" id="GO:0000160">
    <property type="term" value="P:phosphorelay signal transduction system"/>
    <property type="evidence" value="ECO:0007669"/>
    <property type="project" value="UniProtKB-KW"/>
</dbReference>
<keyword evidence="3" id="KW-0805">Transcription regulation</keyword>
<dbReference type="InterPro" id="IPR011990">
    <property type="entry name" value="TPR-like_helical_dom_sf"/>
</dbReference>
<evidence type="ECO:0000259" key="8">
    <source>
        <dbReference type="PROSITE" id="PS51755"/>
    </source>
</evidence>
<dbReference type="InterPro" id="IPR001867">
    <property type="entry name" value="OmpR/PhoB-type_DNA-bd"/>
</dbReference>
<accession>A0A919FJU3</accession>
<sequence length="323" mass="36164">MSDGFRFRILGPLAVEFSGQPIRLGGARQQALLTILLLEANHVVPIERLVDAIWNDAPPASAKNQVRICVSGLRRLFADRHPGTVIETRASGYIIKVPNGALDLGEFGELTFRGRAAGNTTEAVELLRKAIGLWRGPIGSGLDSRLVESLATKFHEERLSALEDCYDLELKLNRHRQIVGELSGHVAEHPFREKMCGQLMLALFRSGRKVEALELFRSTRRKLSEEMGIEPGESLRELQYSILNSDTPGPAGPEPAQLLNLRLPPARDKISSSSVHNPLSISEHRRTEDRLERLEREHAQLRAEHAVFKRAISLWAKFWETQA</sequence>
<dbReference type="AlphaFoldDB" id="A0A919FJU3"/>
<evidence type="ECO:0000256" key="1">
    <source>
        <dbReference type="ARBA" id="ARBA00005820"/>
    </source>
</evidence>
<evidence type="ECO:0000313" key="9">
    <source>
        <dbReference type="EMBL" id="GHH67149.1"/>
    </source>
</evidence>
<reference evidence="9" key="2">
    <citation type="submission" date="2020-09" db="EMBL/GenBank/DDBJ databases">
        <authorList>
            <person name="Sun Q."/>
            <person name="Ohkuma M."/>
        </authorList>
    </citation>
    <scope>NUCLEOTIDE SEQUENCE</scope>
    <source>
        <strain evidence="9">JCM 4646</strain>
    </source>
</reference>
<protein>
    <recommendedName>
        <fullName evidence="8">OmpR/PhoB-type domain-containing protein</fullName>
    </recommendedName>
</protein>
<dbReference type="InterPro" id="IPR036388">
    <property type="entry name" value="WH-like_DNA-bd_sf"/>
</dbReference>
<reference evidence="9" key="1">
    <citation type="journal article" date="2014" name="Int. J. Syst. Evol. Microbiol.">
        <title>Complete genome sequence of Corynebacterium casei LMG S-19264T (=DSM 44701T), isolated from a smear-ripened cheese.</title>
        <authorList>
            <consortium name="US DOE Joint Genome Institute (JGI-PGF)"/>
            <person name="Walter F."/>
            <person name="Albersmeier A."/>
            <person name="Kalinowski J."/>
            <person name="Ruckert C."/>
        </authorList>
    </citation>
    <scope>NUCLEOTIDE SEQUENCE</scope>
    <source>
        <strain evidence="9">JCM 4646</strain>
    </source>
</reference>
<gene>
    <name evidence="9" type="ORF">GCM10018781_22040</name>
</gene>
<dbReference type="Proteomes" id="UP000617734">
    <property type="component" value="Unassembled WGS sequence"/>
</dbReference>
<proteinExistence type="inferred from homology"/>
<comment type="similarity">
    <text evidence="1">Belongs to the AfsR/DnrI/RedD regulatory family.</text>
</comment>
<dbReference type="GO" id="GO:0006355">
    <property type="term" value="P:regulation of DNA-templated transcription"/>
    <property type="evidence" value="ECO:0007669"/>
    <property type="project" value="InterPro"/>
</dbReference>
<feature type="domain" description="OmpR/PhoB-type" evidence="8">
    <location>
        <begin position="1"/>
        <end position="97"/>
    </location>
</feature>
<evidence type="ECO:0000256" key="5">
    <source>
        <dbReference type="ARBA" id="ARBA00023163"/>
    </source>
</evidence>
<dbReference type="Gene3D" id="1.25.40.10">
    <property type="entry name" value="Tetratricopeptide repeat domain"/>
    <property type="match status" value="1"/>
</dbReference>
<dbReference type="SUPFAM" id="SSF46894">
    <property type="entry name" value="C-terminal effector domain of the bipartite response regulators"/>
    <property type="match status" value="1"/>
</dbReference>
<dbReference type="PANTHER" id="PTHR35807">
    <property type="entry name" value="TRANSCRIPTIONAL REGULATOR REDD-RELATED"/>
    <property type="match status" value="1"/>
</dbReference>
<feature type="DNA-binding region" description="OmpR/PhoB-type" evidence="6">
    <location>
        <begin position="1"/>
        <end position="97"/>
    </location>
</feature>
<dbReference type="Pfam" id="PF00486">
    <property type="entry name" value="Trans_reg_C"/>
    <property type="match status" value="1"/>
</dbReference>
<dbReference type="GeneID" id="95352674"/>
<dbReference type="CDD" id="cd15831">
    <property type="entry name" value="BTAD"/>
    <property type="match status" value="1"/>
</dbReference>
<name>A0A919FJU3_9ACTN</name>
<dbReference type="InterPro" id="IPR051677">
    <property type="entry name" value="AfsR-DnrI-RedD_regulator"/>
</dbReference>